<dbReference type="Proteomes" id="UP001529510">
    <property type="component" value="Unassembled WGS sequence"/>
</dbReference>
<organism evidence="1 2">
    <name type="scientific">Cirrhinus mrigala</name>
    <name type="common">Mrigala</name>
    <dbReference type="NCBI Taxonomy" id="683832"/>
    <lineage>
        <taxon>Eukaryota</taxon>
        <taxon>Metazoa</taxon>
        <taxon>Chordata</taxon>
        <taxon>Craniata</taxon>
        <taxon>Vertebrata</taxon>
        <taxon>Euteleostomi</taxon>
        <taxon>Actinopterygii</taxon>
        <taxon>Neopterygii</taxon>
        <taxon>Teleostei</taxon>
        <taxon>Ostariophysi</taxon>
        <taxon>Cypriniformes</taxon>
        <taxon>Cyprinidae</taxon>
        <taxon>Labeoninae</taxon>
        <taxon>Labeonini</taxon>
        <taxon>Cirrhinus</taxon>
    </lineage>
</organism>
<sequence length="54" mass="5830">RRAVLIFEKMSDITKPFTDDTLEEFGCHESSTGAGVSIKYSPEVHGNACGVLKG</sequence>
<gene>
    <name evidence="1" type="ORF">M9458_014310</name>
</gene>
<evidence type="ECO:0000313" key="2">
    <source>
        <dbReference type="Proteomes" id="UP001529510"/>
    </source>
</evidence>
<reference evidence="1 2" key="1">
    <citation type="submission" date="2024-05" db="EMBL/GenBank/DDBJ databases">
        <title>Genome sequencing and assembly of Indian major carp, Cirrhinus mrigala (Hamilton, 1822).</title>
        <authorList>
            <person name="Mohindra V."/>
            <person name="Chowdhury L.M."/>
            <person name="Lal K."/>
            <person name="Jena J.K."/>
        </authorList>
    </citation>
    <scope>NUCLEOTIDE SEQUENCE [LARGE SCALE GENOMIC DNA]</scope>
    <source>
        <strain evidence="1">CM1030</strain>
        <tissue evidence="1">Blood</tissue>
    </source>
</reference>
<evidence type="ECO:0000313" key="1">
    <source>
        <dbReference type="EMBL" id="KAL0191612.1"/>
    </source>
</evidence>
<feature type="non-terminal residue" evidence="1">
    <location>
        <position position="1"/>
    </location>
</feature>
<proteinExistence type="predicted"/>
<name>A0ABD0QZI5_CIRMR</name>
<comment type="caution">
    <text evidence="1">The sequence shown here is derived from an EMBL/GenBank/DDBJ whole genome shotgun (WGS) entry which is preliminary data.</text>
</comment>
<keyword evidence="2" id="KW-1185">Reference proteome</keyword>
<dbReference type="AlphaFoldDB" id="A0ABD0QZI5"/>
<protein>
    <submittedName>
        <fullName evidence="1">Uncharacterized protein</fullName>
    </submittedName>
</protein>
<accession>A0ABD0QZI5</accession>
<dbReference type="EMBL" id="JAMKFB020000006">
    <property type="protein sequence ID" value="KAL0191612.1"/>
    <property type="molecule type" value="Genomic_DNA"/>
</dbReference>